<evidence type="ECO:0000313" key="9">
    <source>
        <dbReference type="EMBL" id="MBR0597303.1"/>
    </source>
</evidence>
<dbReference type="Proteomes" id="UP000675664">
    <property type="component" value="Unassembled WGS sequence"/>
</dbReference>
<gene>
    <name evidence="9" type="ORF">KCX82_05435</name>
</gene>
<dbReference type="EMBL" id="JAGSND010000003">
    <property type="protein sequence ID" value="MBR0597303.1"/>
    <property type="molecule type" value="Genomic_DNA"/>
</dbReference>
<comment type="subcellular location">
    <subcellularLocation>
        <location evidence="1">Membrane</location>
        <topology evidence="1">Multi-pass membrane protein</topology>
    </subcellularLocation>
</comment>
<proteinExistence type="inferred from homology"/>
<comment type="caution">
    <text evidence="9">The sequence shown here is derived from an EMBL/GenBank/DDBJ whole genome shotgun (WGS) entry which is preliminary data.</text>
</comment>
<dbReference type="Pfam" id="PF00474">
    <property type="entry name" value="SSF"/>
    <property type="match status" value="1"/>
</dbReference>
<accession>A0A8J7W157</accession>
<evidence type="ECO:0000256" key="1">
    <source>
        <dbReference type="ARBA" id="ARBA00004141"/>
    </source>
</evidence>
<dbReference type="InterPro" id="IPR001734">
    <property type="entry name" value="Na/solute_symporter"/>
</dbReference>
<evidence type="ECO:0000256" key="2">
    <source>
        <dbReference type="ARBA" id="ARBA00006434"/>
    </source>
</evidence>
<dbReference type="InterPro" id="IPR038377">
    <property type="entry name" value="Na/Glc_symporter_sf"/>
</dbReference>
<dbReference type="AlphaFoldDB" id="A0A8J7W157"/>
<evidence type="ECO:0000256" key="8">
    <source>
        <dbReference type="SAM" id="Phobius"/>
    </source>
</evidence>
<feature type="transmembrane region" description="Helical" evidence="8">
    <location>
        <begin position="75"/>
        <end position="93"/>
    </location>
</feature>
<feature type="transmembrane region" description="Helical" evidence="8">
    <location>
        <begin position="446"/>
        <end position="465"/>
    </location>
</feature>
<keyword evidence="4 8" id="KW-0812">Transmembrane</keyword>
<dbReference type="PANTHER" id="PTHR48086:SF7">
    <property type="entry name" value="SODIUM-SOLUTE SYMPORTER-RELATED"/>
    <property type="match status" value="1"/>
</dbReference>
<keyword evidence="3" id="KW-0813">Transport</keyword>
<feature type="transmembrane region" description="Helical" evidence="8">
    <location>
        <begin position="316"/>
        <end position="345"/>
    </location>
</feature>
<comment type="similarity">
    <text evidence="2 7">Belongs to the sodium:solute symporter (SSF) (TC 2.A.21) family.</text>
</comment>
<sequence length="494" mass="53217">MSANVWYIGAIVAYMVVMIGISYVVKGKVSTMEDYGKATGRFGAFMLTAVSVGAWVGGGGLVGLCAWSYDAGLSQWWGYSLAYIGAIPMALFFTTRIRKLNFYTIPDFFEARYPDYGGAVKYPAAFYILVRNVTMLGVQFNAIAFLLTVMFGVSHGVGVIIAALMVVSYVAISGMMSVVVTNFVQSFLQSFTPIIAFIIVLKLAGGWGNVHEFYAAANNLDALSLVGGVNWWRDVFSYFLSVGVFFIFIADQSDWQRINTAKDGKTARRSMISATFTALPFLLIPCLVGVVAKVLLGPGLPPNEVFYTMIKNLLSPGMGALLIVGALATVMSCASSFLFAAGMNISNDIIGQVPGIKGNEKKMLSYSRYSTILACVLGAILAILIKGILDLWLWGLLVCACGLVIPYIFAWFSKTMNTAGAMGGMILGGGVAIAWSLAGSPFGLDAVWVGLPASLIGCLIFKFFGKVPTPEVVERTYYFGEQFKDLDNQATLTQ</sequence>
<feature type="transmembrane region" description="Helical" evidence="8">
    <location>
        <begin position="419"/>
        <end position="440"/>
    </location>
</feature>
<feature type="transmembrane region" description="Helical" evidence="8">
    <location>
        <begin position="159"/>
        <end position="184"/>
    </location>
</feature>
<feature type="transmembrane region" description="Helical" evidence="8">
    <location>
        <begin position="271"/>
        <end position="296"/>
    </location>
</feature>
<keyword evidence="10" id="KW-1185">Reference proteome</keyword>
<keyword evidence="5 8" id="KW-1133">Transmembrane helix</keyword>
<protein>
    <submittedName>
        <fullName evidence="9">Sodium:solute symporter family protein</fullName>
    </submittedName>
</protein>
<evidence type="ECO:0000256" key="5">
    <source>
        <dbReference type="ARBA" id="ARBA00022989"/>
    </source>
</evidence>
<feature type="transmembrane region" description="Helical" evidence="8">
    <location>
        <begin position="133"/>
        <end position="153"/>
    </location>
</feature>
<dbReference type="PANTHER" id="PTHR48086">
    <property type="entry name" value="SODIUM/PROLINE SYMPORTER-RELATED"/>
    <property type="match status" value="1"/>
</dbReference>
<evidence type="ECO:0000256" key="4">
    <source>
        <dbReference type="ARBA" id="ARBA00022692"/>
    </source>
</evidence>
<evidence type="ECO:0000256" key="3">
    <source>
        <dbReference type="ARBA" id="ARBA00022448"/>
    </source>
</evidence>
<dbReference type="InterPro" id="IPR050277">
    <property type="entry name" value="Sodium:Solute_Symporter"/>
</dbReference>
<evidence type="ECO:0000313" key="10">
    <source>
        <dbReference type="Proteomes" id="UP000675664"/>
    </source>
</evidence>
<dbReference type="PROSITE" id="PS50283">
    <property type="entry name" value="NA_SOLUT_SYMP_3"/>
    <property type="match status" value="1"/>
</dbReference>
<dbReference type="CDD" id="cd10322">
    <property type="entry name" value="SLC5sbd"/>
    <property type="match status" value="1"/>
</dbReference>
<reference evidence="9" key="1">
    <citation type="submission" date="2021-04" db="EMBL/GenBank/DDBJ databases">
        <title>Sinoanaerobacter chloroacetimidivorans sp. nov., an obligate anaerobic bacterium isolated from anaerobic sludge.</title>
        <authorList>
            <person name="Bao Y."/>
        </authorList>
    </citation>
    <scope>NUCLEOTIDE SEQUENCE</scope>
    <source>
        <strain evidence="9">BAD-6</strain>
    </source>
</reference>
<feature type="transmembrane region" description="Helical" evidence="8">
    <location>
        <begin position="230"/>
        <end position="250"/>
    </location>
</feature>
<dbReference type="Gene3D" id="1.20.1730.10">
    <property type="entry name" value="Sodium/glucose cotransporter"/>
    <property type="match status" value="1"/>
</dbReference>
<feature type="transmembrane region" description="Helical" evidence="8">
    <location>
        <begin position="391"/>
        <end position="412"/>
    </location>
</feature>
<evidence type="ECO:0000256" key="7">
    <source>
        <dbReference type="RuleBase" id="RU362091"/>
    </source>
</evidence>
<keyword evidence="6 8" id="KW-0472">Membrane</keyword>
<feature type="transmembrane region" description="Helical" evidence="8">
    <location>
        <begin position="6"/>
        <end position="25"/>
    </location>
</feature>
<dbReference type="GO" id="GO:0022857">
    <property type="term" value="F:transmembrane transporter activity"/>
    <property type="evidence" value="ECO:0007669"/>
    <property type="project" value="InterPro"/>
</dbReference>
<dbReference type="GO" id="GO:0005886">
    <property type="term" value="C:plasma membrane"/>
    <property type="evidence" value="ECO:0007669"/>
    <property type="project" value="TreeGrafter"/>
</dbReference>
<dbReference type="RefSeq" id="WP_227017440.1">
    <property type="nucleotide sequence ID" value="NZ_JAGSND010000003.1"/>
</dbReference>
<feature type="transmembrane region" description="Helical" evidence="8">
    <location>
        <begin position="45"/>
        <end position="69"/>
    </location>
</feature>
<evidence type="ECO:0000256" key="6">
    <source>
        <dbReference type="ARBA" id="ARBA00023136"/>
    </source>
</evidence>
<organism evidence="9 10">
    <name type="scientific">Sinanaerobacter chloroacetimidivorans</name>
    <dbReference type="NCBI Taxonomy" id="2818044"/>
    <lineage>
        <taxon>Bacteria</taxon>
        <taxon>Bacillati</taxon>
        <taxon>Bacillota</taxon>
        <taxon>Clostridia</taxon>
        <taxon>Peptostreptococcales</taxon>
        <taxon>Anaerovoracaceae</taxon>
        <taxon>Sinanaerobacter</taxon>
    </lineage>
</organism>
<feature type="transmembrane region" description="Helical" evidence="8">
    <location>
        <begin position="191"/>
        <end position="210"/>
    </location>
</feature>
<reference evidence="9" key="2">
    <citation type="submission" date="2021-04" db="EMBL/GenBank/DDBJ databases">
        <authorList>
            <person name="Liu J."/>
        </authorList>
    </citation>
    <scope>NUCLEOTIDE SEQUENCE</scope>
    <source>
        <strain evidence="9">BAD-6</strain>
    </source>
</reference>
<name>A0A8J7W157_9FIRM</name>
<feature type="transmembrane region" description="Helical" evidence="8">
    <location>
        <begin position="366"/>
        <end position="385"/>
    </location>
</feature>